<evidence type="ECO:0000256" key="4">
    <source>
        <dbReference type="ARBA" id="ARBA00022519"/>
    </source>
</evidence>
<dbReference type="PANTHER" id="PTHR35011:SF11">
    <property type="entry name" value="TRAP TRANSPORTER SMALL PERMEASE PROTEIN"/>
    <property type="match status" value="1"/>
</dbReference>
<evidence type="ECO:0000256" key="1">
    <source>
        <dbReference type="ARBA" id="ARBA00004429"/>
    </source>
</evidence>
<keyword evidence="7 9" id="KW-0472">Membrane</keyword>
<evidence type="ECO:0000256" key="6">
    <source>
        <dbReference type="ARBA" id="ARBA00022989"/>
    </source>
</evidence>
<dbReference type="InterPro" id="IPR007387">
    <property type="entry name" value="TRAP_DctQ"/>
</dbReference>
<feature type="domain" description="Tripartite ATP-independent periplasmic transporters DctQ component" evidence="10">
    <location>
        <begin position="49"/>
        <end position="177"/>
    </location>
</feature>
<evidence type="ECO:0000256" key="9">
    <source>
        <dbReference type="RuleBase" id="RU369079"/>
    </source>
</evidence>
<organism evidence="11 12">
    <name type="scientific">Alcaligenes xylosoxydans xylosoxydans</name>
    <name type="common">Achromobacter xylosoxidans</name>
    <dbReference type="NCBI Taxonomy" id="85698"/>
    <lineage>
        <taxon>Bacteria</taxon>
        <taxon>Pseudomonadati</taxon>
        <taxon>Pseudomonadota</taxon>
        <taxon>Betaproteobacteria</taxon>
        <taxon>Burkholderiales</taxon>
        <taxon>Alcaligenaceae</taxon>
        <taxon>Achromobacter</taxon>
    </lineage>
</organism>
<feature type="transmembrane region" description="Helical" evidence="9">
    <location>
        <begin position="115"/>
        <end position="136"/>
    </location>
</feature>
<dbReference type="GO" id="GO:0015740">
    <property type="term" value="P:C4-dicarboxylate transport"/>
    <property type="evidence" value="ECO:0007669"/>
    <property type="project" value="TreeGrafter"/>
</dbReference>
<dbReference type="PANTHER" id="PTHR35011">
    <property type="entry name" value="2,3-DIKETO-L-GULONATE TRAP TRANSPORTER SMALL PERMEASE PROTEIN YIAM"/>
    <property type="match status" value="1"/>
</dbReference>
<feature type="transmembrane region" description="Helical" evidence="9">
    <location>
        <begin position="156"/>
        <end position="177"/>
    </location>
</feature>
<comment type="subcellular location">
    <subcellularLocation>
        <location evidence="1 9">Cell inner membrane</location>
        <topology evidence="1 9">Multi-pass membrane protein</topology>
    </subcellularLocation>
</comment>
<dbReference type="AlphaFoldDB" id="A0A109XYN4"/>
<feature type="transmembrane region" description="Helical" evidence="9">
    <location>
        <begin position="73"/>
        <end position="94"/>
    </location>
</feature>
<comment type="subunit">
    <text evidence="9">The complex comprises the extracytoplasmic solute receptor protein and the two transmembrane proteins.</text>
</comment>
<keyword evidence="3" id="KW-1003">Cell membrane</keyword>
<dbReference type="RefSeq" id="WP_081105140.1">
    <property type="nucleotide sequence ID" value="NZ_CP014060.2"/>
</dbReference>
<sequence>MLATSTHDPDVAAGGRAHAPAAPLGAFSRGCARLARLCMWTSVFGLVCLIIAVTLQIFGRHVLNSTPTWAESLALLLVLYVTMLGAAVGVRDAGHIGFESLVDALPTAGQRRLKIFIHLLVLLFGALMAWNCALLAESVWAYKIPNLGISNGWKYVPAALSGVLIVLFSIEHVIALSRNQKVVPAWR</sequence>
<keyword evidence="4 9" id="KW-0997">Cell inner membrane</keyword>
<evidence type="ECO:0000256" key="7">
    <source>
        <dbReference type="ARBA" id="ARBA00023136"/>
    </source>
</evidence>
<comment type="similarity">
    <text evidence="8 9">Belongs to the TRAP transporter small permease family.</text>
</comment>
<evidence type="ECO:0000259" key="10">
    <source>
        <dbReference type="Pfam" id="PF04290"/>
    </source>
</evidence>
<evidence type="ECO:0000256" key="5">
    <source>
        <dbReference type="ARBA" id="ARBA00022692"/>
    </source>
</evidence>
<name>A0A109XYN4_ALCXX</name>
<accession>A0A109XYN4</accession>
<evidence type="ECO:0000256" key="8">
    <source>
        <dbReference type="ARBA" id="ARBA00038436"/>
    </source>
</evidence>
<proteinExistence type="inferred from homology"/>
<dbReference type="GO" id="GO:0022857">
    <property type="term" value="F:transmembrane transporter activity"/>
    <property type="evidence" value="ECO:0007669"/>
    <property type="project" value="UniProtKB-UniRule"/>
</dbReference>
<dbReference type="Proteomes" id="UP000060602">
    <property type="component" value="Chromosome"/>
</dbReference>
<dbReference type="Pfam" id="PF04290">
    <property type="entry name" value="DctQ"/>
    <property type="match status" value="1"/>
</dbReference>
<keyword evidence="2 9" id="KW-0813">Transport</keyword>
<reference evidence="12" key="1">
    <citation type="submission" date="2015-12" db="EMBL/GenBank/DDBJ databases">
        <title>FDA dAtabase for Regulatory Grade micrObial Sequences (FDA-ARGOS): Supporting development and validation of Infectious Disease Dx tests.</title>
        <authorList>
            <person name="Case J."/>
            <person name="Tallon L."/>
            <person name="Sadzewicz L."/>
            <person name="Sengamalay N."/>
            <person name="Ott S."/>
            <person name="Godinez A."/>
            <person name="Nagaraj S."/>
            <person name="Nadendla S."/>
            <person name="Sichtig H."/>
        </authorList>
    </citation>
    <scope>NUCLEOTIDE SEQUENCE [LARGE SCALE GENOMIC DNA]</scope>
    <source>
        <strain evidence="12">FDAARGOS_147</strain>
    </source>
</reference>
<dbReference type="GO" id="GO:0005886">
    <property type="term" value="C:plasma membrane"/>
    <property type="evidence" value="ECO:0007669"/>
    <property type="project" value="UniProtKB-SubCell"/>
</dbReference>
<evidence type="ECO:0000313" key="11">
    <source>
        <dbReference type="EMBL" id="AMG40355.2"/>
    </source>
</evidence>
<evidence type="ECO:0000256" key="2">
    <source>
        <dbReference type="ARBA" id="ARBA00022448"/>
    </source>
</evidence>
<feature type="transmembrane region" description="Helical" evidence="9">
    <location>
        <begin position="37"/>
        <end position="58"/>
    </location>
</feature>
<evidence type="ECO:0000256" key="3">
    <source>
        <dbReference type="ARBA" id="ARBA00022475"/>
    </source>
</evidence>
<dbReference type="EMBL" id="CP014060">
    <property type="protein sequence ID" value="AMG40355.2"/>
    <property type="molecule type" value="Genomic_DNA"/>
</dbReference>
<comment type="function">
    <text evidence="9">Part of the tripartite ATP-independent periplasmic (TRAP) transport system.</text>
</comment>
<keyword evidence="5 9" id="KW-0812">Transmembrane</keyword>
<protein>
    <recommendedName>
        <fullName evidence="9">TRAP transporter small permease protein</fullName>
    </recommendedName>
</protein>
<gene>
    <name evidence="11" type="ORF">AL504_22965</name>
</gene>
<keyword evidence="6 9" id="KW-1133">Transmembrane helix</keyword>
<dbReference type="InterPro" id="IPR055348">
    <property type="entry name" value="DctQ"/>
</dbReference>
<evidence type="ECO:0000313" key="12">
    <source>
        <dbReference type="Proteomes" id="UP000060602"/>
    </source>
</evidence>